<dbReference type="Pfam" id="PF02958">
    <property type="entry name" value="EcKL"/>
    <property type="match status" value="1"/>
</dbReference>
<dbReference type="OrthoDB" id="7634340at2759"/>
<dbReference type="InterPro" id="IPR004119">
    <property type="entry name" value="EcKL"/>
</dbReference>
<name>A0A2H1VEY4_SPOFR</name>
<accession>A0A2H1VEY4</accession>
<organism evidence="2">
    <name type="scientific">Spodoptera frugiperda</name>
    <name type="common">Fall armyworm</name>
    <dbReference type="NCBI Taxonomy" id="7108"/>
    <lineage>
        <taxon>Eukaryota</taxon>
        <taxon>Metazoa</taxon>
        <taxon>Ecdysozoa</taxon>
        <taxon>Arthropoda</taxon>
        <taxon>Hexapoda</taxon>
        <taxon>Insecta</taxon>
        <taxon>Pterygota</taxon>
        <taxon>Neoptera</taxon>
        <taxon>Endopterygota</taxon>
        <taxon>Lepidoptera</taxon>
        <taxon>Glossata</taxon>
        <taxon>Ditrysia</taxon>
        <taxon>Noctuoidea</taxon>
        <taxon>Noctuidae</taxon>
        <taxon>Amphipyrinae</taxon>
        <taxon>Spodoptera</taxon>
    </lineage>
</organism>
<evidence type="ECO:0000313" key="2">
    <source>
        <dbReference type="EMBL" id="SOQ39403.1"/>
    </source>
</evidence>
<reference evidence="2" key="1">
    <citation type="submission" date="2016-07" db="EMBL/GenBank/DDBJ databases">
        <authorList>
            <person name="Bretaudeau A."/>
        </authorList>
    </citation>
    <scope>NUCLEOTIDE SEQUENCE</scope>
    <source>
        <strain evidence="2">Rice</strain>
        <tissue evidence="2">Whole body</tissue>
    </source>
</reference>
<dbReference type="InterPro" id="IPR011009">
    <property type="entry name" value="Kinase-like_dom_sf"/>
</dbReference>
<dbReference type="SMART" id="SM00587">
    <property type="entry name" value="CHK"/>
    <property type="match status" value="1"/>
</dbReference>
<dbReference type="PANTHER" id="PTHR11012:SF48">
    <property type="entry name" value="CHK KINASE-LIKE DOMAIN-CONTAINING PROTEIN-RELATED"/>
    <property type="match status" value="1"/>
</dbReference>
<dbReference type="InterPro" id="IPR015897">
    <property type="entry name" value="CHK_kinase-like"/>
</dbReference>
<dbReference type="SUPFAM" id="SSF56112">
    <property type="entry name" value="Protein kinase-like (PK-like)"/>
    <property type="match status" value="1"/>
</dbReference>
<protein>
    <submittedName>
        <fullName evidence="2">SFRICE_025106</fullName>
    </submittedName>
</protein>
<gene>
    <name evidence="2" type="ORF">SFRICE_025106</name>
</gene>
<dbReference type="PANTHER" id="PTHR11012">
    <property type="entry name" value="PROTEIN KINASE-LIKE DOMAIN-CONTAINING"/>
    <property type="match status" value="1"/>
</dbReference>
<sequence>MSHITEDYLSGVIRRIAVVCQLSDWSFVQEKFVNMAQNYFGELIPITLSGTRDGVSVSYNIVLKLAPINEEYRVSGAVTVMFARETYVYSTLMKAYREILQRLPPQSQYVIPKCYYVQQEYCKEAIALQDMTVEGYRPYVHAMFLDLDHTLVSLKSLAKLHSLSFILQNERPQQFEDIMTICGPLTESTNSRYMDIMKDRLDKALKKFPASNITPVLQKLRKNCAKYFKAAVYSVQNTCICHGDIWKENILYKYEASIVYLGLLILWVNGNKPVSACVIDYQTTRKCSPAFDVMYLILSSTNSELRNKYFQQLMEIYYRTFEIALKDAGISSQTVYSRPMFDADMRVVAPACLITANTALWLSNGLQEEGHVRSKHQWTTKEEKEKAVEKYKTIISTMIDDLTNFGYMPLDEF</sequence>
<dbReference type="AlphaFoldDB" id="A0A2H1VEY4"/>
<proteinExistence type="predicted"/>
<dbReference type="Gene3D" id="3.90.1200.10">
    <property type="match status" value="1"/>
</dbReference>
<dbReference type="EMBL" id="ODYU01002210">
    <property type="protein sequence ID" value="SOQ39403.1"/>
    <property type="molecule type" value="Genomic_DNA"/>
</dbReference>
<evidence type="ECO:0000259" key="1">
    <source>
        <dbReference type="SMART" id="SM00587"/>
    </source>
</evidence>
<feature type="domain" description="CHK kinase-like" evidence="1">
    <location>
        <begin position="126"/>
        <end position="327"/>
    </location>
</feature>